<proteinExistence type="predicted"/>
<accession>A0AAD0HS13</accession>
<evidence type="ECO:0000313" key="2">
    <source>
        <dbReference type="Proteomes" id="UP000237990"/>
    </source>
</evidence>
<gene>
    <name evidence="1" type="ORF">MflW12_2480</name>
</gene>
<dbReference type="EMBL" id="CP022432">
    <property type="protein sequence ID" value="AVN65653.1"/>
    <property type="molecule type" value="Genomic_DNA"/>
</dbReference>
<organism evidence="1 2">
    <name type="scientific">Mesoplasma florum</name>
    <name type="common">Acholeplasma florum</name>
    <dbReference type="NCBI Taxonomy" id="2151"/>
    <lineage>
        <taxon>Bacteria</taxon>
        <taxon>Bacillati</taxon>
        <taxon>Mycoplasmatota</taxon>
        <taxon>Mollicutes</taxon>
        <taxon>Entomoplasmatales</taxon>
        <taxon>Entomoplasmataceae</taxon>
        <taxon>Mesoplasma</taxon>
    </lineage>
</organism>
<dbReference type="AlphaFoldDB" id="A0AAD0HS13"/>
<sequence length="67" mass="7580">MLKFMPIIIIVIVIDIKNNNPNNIIKIKAIFDSASNWLIDDKSKNSDELVNSDDKSKVINIGKLKLL</sequence>
<reference evidence="1 2" key="1">
    <citation type="submission" date="2017-07" db="EMBL/GenBank/DDBJ databases">
        <title>Comparative genomic analysis of Mesoplasma florum.</title>
        <authorList>
            <person name="Baby V."/>
            <person name="Lachance J.-C."/>
            <person name="Gagnon J."/>
            <person name="Lucier J.-F."/>
            <person name="Matteau D."/>
            <person name="Knight T.F."/>
            <person name="Rodrigue S."/>
        </authorList>
    </citation>
    <scope>NUCLEOTIDE SEQUENCE [LARGE SCALE GENOMIC DNA]</scope>
    <source>
        <strain evidence="1 2">W12</strain>
    </source>
</reference>
<protein>
    <submittedName>
        <fullName evidence="1">Uncharacterized protein</fullName>
    </submittedName>
</protein>
<evidence type="ECO:0000313" key="1">
    <source>
        <dbReference type="EMBL" id="AVN65653.1"/>
    </source>
</evidence>
<dbReference type="RefSeq" id="WP_232508757.1">
    <property type="nucleotide sequence ID" value="NZ_CP023736.1"/>
</dbReference>
<name>A0AAD0HS13_MESFO</name>
<dbReference type="Proteomes" id="UP000237990">
    <property type="component" value="Chromosome"/>
</dbReference>